<organism evidence="2 3">
    <name type="scientific">Corynebacterium hadale</name>
    <dbReference type="NCBI Taxonomy" id="2026255"/>
    <lineage>
        <taxon>Bacteria</taxon>
        <taxon>Bacillati</taxon>
        <taxon>Actinomycetota</taxon>
        <taxon>Actinomycetes</taxon>
        <taxon>Mycobacteriales</taxon>
        <taxon>Corynebacteriaceae</taxon>
        <taxon>Corynebacterium</taxon>
    </lineage>
</organism>
<comment type="caution">
    <text evidence="2">The sequence shown here is derived from an EMBL/GenBank/DDBJ whole genome shotgun (WGS) entry which is preliminary data.</text>
</comment>
<protein>
    <submittedName>
        <fullName evidence="2">Uncharacterized protein</fullName>
    </submittedName>
</protein>
<proteinExistence type="predicted"/>
<dbReference type="AlphaFoldDB" id="A0A269PFA6"/>
<keyword evidence="1" id="KW-0472">Membrane</keyword>
<reference evidence="2 3" key="1">
    <citation type="submission" date="2017-08" db="EMBL/GenBank/DDBJ databases">
        <authorList>
            <person name="de Groot N.N."/>
        </authorList>
    </citation>
    <scope>NUCLEOTIDE SEQUENCE [LARGE SCALE GENOMIC DNA]</scope>
    <source>
        <strain evidence="2 3">NBT06-6</strain>
    </source>
</reference>
<evidence type="ECO:0000256" key="1">
    <source>
        <dbReference type="SAM" id="Phobius"/>
    </source>
</evidence>
<evidence type="ECO:0000313" key="3">
    <source>
        <dbReference type="Proteomes" id="UP000215771"/>
    </source>
</evidence>
<feature type="transmembrane region" description="Helical" evidence="1">
    <location>
        <begin position="18"/>
        <end position="40"/>
    </location>
</feature>
<name>A0A269PFA6_9CORY</name>
<gene>
    <name evidence="2" type="ORF">CIG21_05735</name>
</gene>
<evidence type="ECO:0000313" key="2">
    <source>
        <dbReference type="EMBL" id="PAJ69939.1"/>
    </source>
</evidence>
<sequence>MPDSFSELRHAGGSNKPWVAGGVFALALALIGVALAAAYWSSNPHNNSVPATVTVTAQPSAPGPDLAPAGTYSGTFVRLAETTDGANTLSWPVVATFGGGTATVTYPNSGCSALIDATLHHHPLTDKCETANGADARWEVAVPDNGLVELTYLEDDQRIAGGTLSIGFDRA</sequence>
<dbReference type="RefSeq" id="WP_095276822.1">
    <property type="nucleotide sequence ID" value="NZ_CP047655.1"/>
</dbReference>
<dbReference type="EMBL" id="NQMQ01000011">
    <property type="protein sequence ID" value="PAJ69939.1"/>
    <property type="molecule type" value="Genomic_DNA"/>
</dbReference>
<accession>A0A269PFA6</accession>
<dbReference type="Proteomes" id="UP000215771">
    <property type="component" value="Unassembled WGS sequence"/>
</dbReference>
<keyword evidence="1" id="KW-1133">Transmembrane helix</keyword>
<keyword evidence="1" id="KW-0812">Transmembrane</keyword>